<dbReference type="InterPro" id="IPR013325">
    <property type="entry name" value="RNA_pol_sigma_r2"/>
</dbReference>
<evidence type="ECO:0000259" key="7">
    <source>
        <dbReference type="Pfam" id="PF08281"/>
    </source>
</evidence>
<dbReference type="InterPro" id="IPR013324">
    <property type="entry name" value="RNA_pol_sigma_r3/r4-like"/>
</dbReference>
<dbReference type="EMBL" id="QWDE01000002">
    <property type="protein sequence ID" value="RFZ82927.1"/>
    <property type="molecule type" value="Genomic_DNA"/>
</dbReference>
<dbReference type="InterPro" id="IPR013249">
    <property type="entry name" value="RNA_pol_sigma70_r4_t2"/>
</dbReference>
<dbReference type="GO" id="GO:0003677">
    <property type="term" value="F:DNA binding"/>
    <property type="evidence" value="ECO:0007669"/>
    <property type="project" value="UniProtKB-KW"/>
</dbReference>
<evidence type="ECO:0000256" key="3">
    <source>
        <dbReference type="ARBA" id="ARBA00023082"/>
    </source>
</evidence>
<evidence type="ECO:0000256" key="2">
    <source>
        <dbReference type="ARBA" id="ARBA00023015"/>
    </source>
</evidence>
<keyword evidence="9" id="KW-1185">Reference proteome</keyword>
<feature type="domain" description="RNA polymerase sigma-70 region 2" evidence="6">
    <location>
        <begin position="14"/>
        <end position="79"/>
    </location>
</feature>
<evidence type="ECO:0000313" key="9">
    <source>
        <dbReference type="Proteomes" id="UP000260823"/>
    </source>
</evidence>
<keyword evidence="3" id="KW-0731">Sigma factor</keyword>
<evidence type="ECO:0000256" key="5">
    <source>
        <dbReference type="ARBA" id="ARBA00023163"/>
    </source>
</evidence>
<dbReference type="InterPro" id="IPR014284">
    <property type="entry name" value="RNA_pol_sigma-70_dom"/>
</dbReference>
<proteinExistence type="inferred from homology"/>
<evidence type="ECO:0000256" key="1">
    <source>
        <dbReference type="ARBA" id="ARBA00010641"/>
    </source>
</evidence>
<feature type="domain" description="RNA polymerase sigma factor 70 region 4 type 2" evidence="7">
    <location>
        <begin position="130"/>
        <end position="179"/>
    </location>
</feature>
<dbReference type="GO" id="GO:0016987">
    <property type="term" value="F:sigma factor activity"/>
    <property type="evidence" value="ECO:0007669"/>
    <property type="project" value="UniProtKB-KW"/>
</dbReference>
<dbReference type="Pfam" id="PF04542">
    <property type="entry name" value="Sigma70_r2"/>
    <property type="match status" value="1"/>
</dbReference>
<dbReference type="SUPFAM" id="SSF88659">
    <property type="entry name" value="Sigma3 and sigma4 domains of RNA polymerase sigma factors"/>
    <property type="match status" value="1"/>
</dbReference>
<protein>
    <submittedName>
        <fullName evidence="8">Sigma-70 family RNA polymerase sigma factor</fullName>
    </submittedName>
</protein>
<sequence length="189" mass="22037">MPPNDHQLEPRNWVKTYADYLYAYAITRIRDEEQARDLVQETFLAGLQGLDRFVGKSSERTWLTAILKNKIMDVYRKNSSGLKTTPLNVDTTSDKNFFGDDGHWMPEHAPQHFGLDQQDALNTKEFDFVLKKCMQKLPGLWASVFTMKHLDDEETETICTELKISPSNYWVIIHRAKLNLRACLQKNWV</sequence>
<keyword evidence="2" id="KW-0805">Transcription regulation</keyword>
<gene>
    <name evidence="8" type="ORF">DYU05_12275</name>
</gene>
<keyword evidence="5" id="KW-0804">Transcription</keyword>
<accession>A0A3E2NPM2</accession>
<dbReference type="Gene3D" id="1.10.10.10">
    <property type="entry name" value="Winged helix-like DNA-binding domain superfamily/Winged helix DNA-binding domain"/>
    <property type="match status" value="1"/>
</dbReference>
<keyword evidence="4" id="KW-0238">DNA-binding</keyword>
<comment type="similarity">
    <text evidence="1">Belongs to the sigma-70 factor family. ECF subfamily.</text>
</comment>
<reference evidence="8 9" key="1">
    <citation type="submission" date="2018-08" db="EMBL/GenBank/DDBJ databases">
        <title>Mucilaginibacter terrae sp. nov., isolated from manganese diggings.</title>
        <authorList>
            <person name="Huang Y."/>
            <person name="Zhou Z."/>
        </authorList>
    </citation>
    <scope>NUCLEOTIDE SEQUENCE [LARGE SCALE GENOMIC DNA]</scope>
    <source>
        <strain evidence="8 9">ZH6</strain>
    </source>
</reference>
<dbReference type="Gene3D" id="1.10.1740.10">
    <property type="match status" value="1"/>
</dbReference>
<dbReference type="Proteomes" id="UP000260823">
    <property type="component" value="Unassembled WGS sequence"/>
</dbReference>
<dbReference type="NCBIfam" id="TIGR02937">
    <property type="entry name" value="sigma70-ECF"/>
    <property type="match status" value="1"/>
</dbReference>
<dbReference type="InterPro" id="IPR039425">
    <property type="entry name" value="RNA_pol_sigma-70-like"/>
</dbReference>
<dbReference type="PANTHER" id="PTHR43133:SF8">
    <property type="entry name" value="RNA POLYMERASE SIGMA FACTOR HI_1459-RELATED"/>
    <property type="match status" value="1"/>
</dbReference>
<dbReference type="Pfam" id="PF08281">
    <property type="entry name" value="Sigma70_r4_2"/>
    <property type="match status" value="1"/>
</dbReference>
<evidence type="ECO:0000256" key="4">
    <source>
        <dbReference type="ARBA" id="ARBA00023125"/>
    </source>
</evidence>
<dbReference type="OrthoDB" id="9782108at2"/>
<comment type="caution">
    <text evidence="8">The sequence shown here is derived from an EMBL/GenBank/DDBJ whole genome shotgun (WGS) entry which is preliminary data.</text>
</comment>
<dbReference type="InterPro" id="IPR007627">
    <property type="entry name" value="RNA_pol_sigma70_r2"/>
</dbReference>
<dbReference type="AlphaFoldDB" id="A0A3E2NPM2"/>
<dbReference type="SUPFAM" id="SSF88946">
    <property type="entry name" value="Sigma2 domain of RNA polymerase sigma factors"/>
    <property type="match status" value="1"/>
</dbReference>
<organism evidence="8 9">
    <name type="scientific">Mucilaginibacter terrenus</name>
    <dbReference type="NCBI Taxonomy" id="2482727"/>
    <lineage>
        <taxon>Bacteria</taxon>
        <taxon>Pseudomonadati</taxon>
        <taxon>Bacteroidota</taxon>
        <taxon>Sphingobacteriia</taxon>
        <taxon>Sphingobacteriales</taxon>
        <taxon>Sphingobacteriaceae</taxon>
        <taxon>Mucilaginibacter</taxon>
    </lineage>
</organism>
<evidence type="ECO:0000313" key="8">
    <source>
        <dbReference type="EMBL" id="RFZ82927.1"/>
    </source>
</evidence>
<name>A0A3E2NPM2_9SPHI</name>
<evidence type="ECO:0000259" key="6">
    <source>
        <dbReference type="Pfam" id="PF04542"/>
    </source>
</evidence>
<dbReference type="PANTHER" id="PTHR43133">
    <property type="entry name" value="RNA POLYMERASE ECF-TYPE SIGMA FACTO"/>
    <property type="match status" value="1"/>
</dbReference>
<dbReference type="InterPro" id="IPR036388">
    <property type="entry name" value="WH-like_DNA-bd_sf"/>
</dbReference>
<dbReference type="GO" id="GO:0006352">
    <property type="term" value="P:DNA-templated transcription initiation"/>
    <property type="evidence" value="ECO:0007669"/>
    <property type="project" value="InterPro"/>
</dbReference>